<evidence type="ECO:0000256" key="3">
    <source>
        <dbReference type="ARBA" id="ARBA00035520"/>
    </source>
</evidence>
<evidence type="ECO:0000256" key="2">
    <source>
        <dbReference type="ARBA" id="ARBA00035294"/>
    </source>
</evidence>
<sequence length="170" mass="18983">MAERKEKTAETEDREAKVYELGYLLVPTLEEEKIAGEAGVLKEVLQKAGGVFVAEEFPKKIPLAYAMAKEVGGKRAWHTNAYFGWMKYELSPAAAAELANDLKENESLLRFLLIQTVRESTMAPKRPLYVKMEPPARTEGKTGVRKAAKPAGPAMTEEELDRTIEELVIE</sequence>
<proteinExistence type="inferred from homology"/>
<dbReference type="Pfam" id="PF01250">
    <property type="entry name" value="Ribosomal_S6"/>
    <property type="match status" value="1"/>
</dbReference>
<dbReference type="AlphaFoldDB" id="A0A1F6CEB7"/>
<dbReference type="EMBL" id="MFKQ01000013">
    <property type="protein sequence ID" value="OGG47337.1"/>
    <property type="molecule type" value="Genomic_DNA"/>
</dbReference>
<dbReference type="SUPFAM" id="SSF54995">
    <property type="entry name" value="Ribosomal protein S6"/>
    <property type="match status" value="1"/>
</dbReference>
<evidence type="ECO:0000256" key="1">
    <source>
        <dbReference type="ARBA" id="ARBA00009512"/>
    </source>
</evidence>
<dbReference type="GO" id="GO:0019843">
    <property type="term" value="F:rRNA binding"/>
    <property type="evidence" value="ECO:0007669"/>
    <property type="project" value="InterPro"/>
</dbReference>
<organism evidence="5 6">
    <name type="scientific">Candidatus Kaiserbacteria bacterium RIFCSPHIGHO2_01_FULL_49_13</name>
    <dbReference type="NCBI Taxonomy" id="1798477"/>
    <lineage>
        <taxon>Bacteria</taxon>
        <taxon>Candidatus Kaiseribacteriota</taxon>
    </lineage>
</organism>
<dbReference type="GO" id="GO:0006412">
    <property type="term" value="P:translation"/>
    <property type="evidence" value="ECO:0007669"/>
    <property type="project" value="InterPro"/>
</dbReference>
<dbReference type="GO" id="GO:0003735">
    <property type="term" value="F:structural constituent of ribosome"/>
    <property type="evidence" value="ECO:0007669"/>
    <property type="project" value="InterPro"/>
</dbReference>
<dbReference type="Gene3D" id="3.30.70.60">
    <property type="match status" value="1"/>
</dbReference>
<evidence type="ECO:0000313" key="6">
    <source>
        <dbReference type="Proteomes" id="UP000178344"/>
    </source>
</evidence>
<dbReference type="GO" id="GO:0005840">
    <property type="term" value="C:ribosome"/>
    <property type="evidence" value="ECO:0007669"/>
    <property type="project" value="InterPro"/>
</dbReference>
<protein>
    <recommendedName>
        <fullName evidence="2">Small ribosomal subunit protein bS6</fullName>
    </recommendedName>
    <alternativeName>
        <fullName evidence="3">30S ribosomal protein S6</fullName>
    </alternativeName>
</protein>
<evidence type="ECO:0000256" key="4">
    <source>
        <dbReference type="SAM" id="MobiDB-lite"/>
    </source>
</evidence>
<accession>A0A1F6CEB7</accession>
<dbReference type="Proteomes" id="UP000178344">
    <property type="component" value="Unassembled WGS sequence"/>
</dbReference>
<reference evidence="5 6" key="1">
    <citation type="journal article" date="2016" name="Nat. Commun.">
        <title>Thousands of microbial genomes shed light on interconnected biogeochemical processes in an aquifer system.</title>
        <authorList>
            <person name="Anantharaman K."/>
            <person name="Brown C.T."/>
            <person name="Hug L.A."/>
            <person name="Sharon I."/>
            <person name="Castelle C.J."/>
            <person name="Probst A.J."/>
            <person name="Thomas B.C."/>
            <person name="Singh A."/>
            <person name="Wilkins M.J."/>
            <person name="Karaoz U."/>
            <person name="Brodie E.L."/>
            <person name="Williams K.H."/>
            <person name="Hubbard S.S."/>
            <person name="Banfield J.F."/>
        </authorList>
    </citation>
    <scope>NUCLEOTIDE SEQUENCE [LARGE SCALE GENOMIC DNA]</scope>
</reference>
<dbReference type="InterPro" id="IPR014717">
    <property type="entry name" value="Transl_elong_EF1B/ribsomal_bS6"/>
</dbReference>
<dbReference type="InterPro" id="IPR020814">
    <property type="entry name" value="Ribosomal_S6_plastid/chlpt"/>
</dbReference>
<evidence type="ECO:0000313" key="5">
    <source>
        <dbReference type="EMBL" id="OGG47337.1"/>
    </source>
</evidence>
<dbReference type="InterPro" id="IPR035980">
    <property type="entry name" value="Ribosomal_bS6_sf"/>
</dbReference>
<dbReference type="InterPro" id="IPR000529">
    <property type="entry name" value="Ribosomal_bS6"/>
</dbReference>
<comment type="caution">
    <text evidence="5">The sequence shown here is derived from an EMBL/GenBank/DDBJ whole genome shotgun (WGS) entry which is preliminary data.</text>
</comment>
<comment type="similarity">
    <text evidence="1">Belongs to the bacterial ribosomal protein bS6 family.</text>
</comment>
<gene>
    <name evidence="5" type="ORF">A2671_01490</name>
</gene>
<dbReference type="CDD" id="cd00473">
    <property type="entry name" value="bS6"/>
    <property type="match status" value="1"/>
</dbReference>
<name>A0A1F6CEB7_9BACT</name>
<feature type="region of interest" description="Disordered" evidence="4">
    <location>
        <begin position="136"/>
        <end position="160"/>
    </location>
</feature>